<dbReference type="SUPFAM" id="SSF158682">
    <property type="entry name" value="TerB-like"/>
    <property type="match status" value="1"/>
</dbReference>
<evidence type="ECO:0000313" key="3">
    <source>
        <dbReference type="Proteomes" id="UP000282184"/>
    </source>
</evidence>
<evidence type="ECO:0000313" key="2">
    <source>
        <dbReference type="EMBL" id="RTQ50288.1"/>
    </source>
</evidence>
<organism evidence="2 3">
    <name type="scientific">Hymenobacter gummosus</name>
    <dbReference type="NCBI Taxonomy" id="1776032"/>
    <lineage>
        <taxon>Bacteria</taxon>
        <taxon>Pseudomonadati</taxon>
        <taxon>Bacteroidota</taxon>
        <taxon>Cytophagia</taxon>
        <taxon>Cytophagales</taxon>
        <taxon>Hymenobacteraceae</taxon>
        <taxon>Hymenobacter</taxon>
    </lineage>
</organism>
<dbReference type="InterPro" id="IPR029024">
    <property type="entry name" value="TerB-like"/>
</dbReference>
<feature type="transmembrane region" description="Helical" evidence="1">
    <location>
        <begin position="182"/>
        <end position="198"/>
    </location>
</feature>
<feature type="transmembrane region" description="Helical" evidence="1">
    <location>
        <begin position="156"/>
        <end position="176"/>
    </location>
</feature>
<reference evidence="2 3" key="1">
    <citation type="submission" date="2018-12" db="EMBL/GenBank/DDBJ databases">
        <title>Hymenobacter gummosus sp. nov., isolated from a spring.</title>
        <authorList>
            <person name="Nie L."/>
        </authorList>
    </citation>
    <scope>NUCLEOTIDE SEQUENCE [LARGE SCALE GENOMIC DNA]</scope>
    <source>
        <strain evidence="2 3">KCTC 52166</strain>
    </source>
</reference>
<keyword evidence="1" id="KW-1133">Transmembrane helix</keyword>
<protein>
    <submittedName>
        <fullName evidence="2">Uncharacterized protein</fullName>
    </submittedName>
</protein>
<dbReference type="AlphaFoldDB" id="A0A431U3V1"/>
<accession>A0A431U3V1</accession>
<gene>
    <name evidence="2" type="ORF">EJV47_11725</name>
</gene>
<keyword evidence="1" id="KW-0812">Transmembrane</keyword>
<dbReference type="RefSeq" id="WP_126693337.1">
    <property type="nucleotide sequence ID" value="NZ_RXOF01000005.1"/>
</dbReference>
<proteinExistence type="predicted"/>
<evidence type="ECO:0000256" key="1">
    <source>
        <dbReference type="SAM" id="Phobius"/>
    </source>
</evidence>
<name>A0A431U3V1_9BACT</name>
<sequence length="414" mass="46441">MYDEQLTALIDATIADGQLTDKERQVLTRKAQSFGVDADEFEVYLAGRLFERQRELRDDELLNQQLQQRATRLAPPAPPYAAAPADRDRAPLSKCPACKEPLSGLSHVCPACGQLVDAEHDAHGSLEEMMGEMEDLLIEAKAQAVRPQSQLSRSGALYLVPTLLALVLSVVSFAFVGNEMGWGWWVIAALAFGVGWLIDRALQLRRQPPAPTRHHRPLAEIQAEFDKHARQITLFFGADRQVRQVVDTLGGEMSRLRAAPAAAGTYLTPRRVLGGLCLLALGLGPLLSRGRVFPADTKAQMARGEQLVEFGRLPEARRLLDSLELEPNRVRLASLIQHAELEQRLDSVPELLTARRYTEARRRLERLRWRRISPDAAYLYQEQPAFQAFQNRKTALNEQLPANYQLLVDTTFSR</sequence>
<dbReference type="EMBL" id="RXOF01000005">
    <property type="protein sequence ID" value="RTQ50288.1"/>
    <property type="molecule type" value="Genomic_DNA"/>
</dbReference>
<keyword evidence="1" id="KW-0472">Membrane</keyword>
<dbReference type="OrthoDB" id="1100833at2"/>
<comment type="caution">
    <text evidence="2">The sequence shown here is derived from an EMBL/GenBank/DDBJ whole genome shotgun (WGS) entry which is preliminary data.</text>
</comment>
<dbReference type="Proteomes" id="UP000282184">
    <property type="component" value="Unassembled WGS sequence"/>
</dbReference>
<keyword evidence="3" id="KW-1185">Reference proteome</keyword>